<dbReference type="Gene3D" id="3.60.20.40">
    <property type="match status" value="1"/>
</dbReference>
<dbReference type="Pfam" id="PF01019">
    <property type="entry name" value="G_glu_transpept"/>
    <property type="match status" value="1"/>
</dbReference>
<dbReference type="InterPro" id="IPR052896">
    <property type="entry name" value="GGT-like_enzyme"/>
</dbReference>
<dbReference type="InterPro" id="IPR029055">
    <property type="entry name" value="Ntn_hydrolases_N"/>
</dbReference>
<name>A0A4P6N0Q2_9MICO</name>
<reference evidence="2 3" key="1">
    <citation type="submission" date="2019-02" db="EMBL/GenBank/DDBJ databases">
        <title>Genomic data mining of an Antarctic deep-sea actinobacterium, Janibacterlimosus P3-3-X1.</title>
        <authorList>
            <person name="Liao L."/>
            <person name="Chen B."/>
        </authorList>
    </citation>
    <scope>NUCLEOTIDE SEQUENCE [LARGE SCALE GENOMIC DNA]</scope>
    <source>
        <strain evidence="2 3">P3-3-X1</strain>
    </source>
</reference>
<evidence type="ECO:0000313" key="2">
    <source>
        <dbReference type="EMBL" id="QBF48050.1"/>
    </source>
</evidence>
<evidence type="ECO:0000256" key="1">
    <source>
        <dbReference type="SAM" id="MobiDB-lite"/>
    </source>
</evidence>
<keyword evidence="2" id="KW-0808">Transferase</keyword>
<dbReference type="PANTHER" id="PTHR43881:SF1">
    <property type="entry name" value="GAMMA-GLUTAMYLTRANSPEPTIDASE (AFU_ORTHOLOGUE AFUA_4G13580)"/>
    <property type="match status" value="1"/>
</dbReference>
<dbReference type="OrthoDB" id="9781342at2"/>
<accession>A0A4P6N0Q2</accession>
<dbReference type="EMBL" id="CP036164">
    <property type="protein sequence ID" value="QBF48050.1"/>
    <property type="molecule type" value="Genomic_DNA"/>
</dbReference>
<dbReference type="Proteomes" id="UP000290408">
    <property type="component" value="Chromosome"/>
</dbReference>
<dbReference type="STRING" id="1216970.GCA_001570985_01908"/>
<sequence>MQQVVLGRSCAIASSHPLITAEGARVLAAGGNAIDASLAMAAVSWVVLPGQCGIGGDVFAIVREPDGRVWTAGGSGYGPDGGTPDFYRSQGHSAIPLTGALSVSVPGAPAAHALLAAHARWDLSQLWANGISLARNGFACTSKNRADITERQVPLAADPSTAACFLPDGQVPAVGRLLHQSDLADTLEALARDPLSFYRGELADRSLEFLTSGGAPFSGDEWAAGAALGAEPAISVRYGDLTLHQTPLPSAGWMVLHQAGLLDGSLPELDLLGPRACALFAGAARTAFDDRFAAVNADNEAWRELLDPERIAAQRVGLGAPTTAAVPARIDGDTTSTVCVDDEGRTVSFIHSLAFTFGARITVPGTGVVLNNRLGRGAYLVPGHPNEVTPRRKPLHTLNAWIADDADGLRHAGNCPGGDGQVQWNMQVISHLVDHGLDPQRAVSLPRLTVFPGSDADVVDEPSEVRVEEGLPQSTLETLRIAGHRVREIPVQRGGPGGSALAISRDPSSGVLSAGADPRMEGTAVAW</sequence>
<dbReference type="SUPFAM" id="SSF56235">
    <property type="entry name" value="N-terminal nucleophile aminohydrolases (Ntn hydrolases)"/>
    <property type="match status" value="1"/>
</dbReference>
<gene>
    <name evidence="2" type="ORF">EXU32_14360</name>
</gene>
<dbReference type="AlphaFoldDB" id="A0A4P6N0Q2"/>
<organism evidence="2 3">
    <name type="scientific">Janibacter limosus</name>
    <dbReference type="NCBI Taxonomy" id="53458"/>
    <lineage>
        <taxon>Bacteria</taxon>
        <taxon>Bacillati</taxon>
        <taxon>Actinomycetota</taxon>
        <taxon>Actinomycetes</taxon>
        <taxon>Micrococcales</taxon>
        <taxon>Intrasporangiaceae</taxon>
        <taxon>Janibacter</taxon>
    </lineage>
</organism>
<dbReference type="PANTHER" id="PTHR43881">
    <property type="entry name" value="GAMMA-GLUTAMYLTRANSPEPTIDASE (AFU_ORTHOLOGUE AFUA_4G13580)"/>
    <property type="match status" value="1"/>
</dbReference>
<proteinExistence type="predicted"/>
<dbReference type="GO" id="GO:0016740">
    <property type="term" value="F:transferase activity"/>
    <property type="evidence" value="ECO:0007669"/>
    <property type="project" value="UniProtKB-KW"/>
</dbReference>
<keyword evidence="3" id="KW-1185">Reference proteome</keyword>
<dbReference type="InterPro" id="IPR043137">
    <property type="entry name" value="GGT_ssub_C"/>
</dbReference>
<protein>
    <submittedName>
        <fullName evidence="2">Gamma-glutamyltransferase</fullName>
    </submittedName>
</protein>
<evidence type="ECO:0000313" key="3">
    <source>
        <dbReference type="Proteomes" id="UP000290408"/>
    </source>
</evidence>
<dbReference type="PRINTS" id="PR01210">
    <property type="entry name" value="GGTRANSPTASE"/>
</dbReference>
<feature type="region of interest" description="Disordered" evidence="1">
    <location>
        <begin position="492"/>
        <end position="527"/>
    </location>
</feature>
<dbReference type="KEGG" id="jli:EXU32_14360"/>